<reference evidence="1" key="1">
    <citation type="submission" date="2023-06" db="EMBL/GenBank/DDBJ databases">
        <authorList>
            <consortium name="Lawrence Berkeley National Laboratory"/>
            <person name="Ahrendt S."/>
            <person name="Sahu N."/>
            <person name="Indic B."/>
            <person name="Wong-Bajracharya J."/>
            <person name="Merenyi Z."/>
            <person name="Ke H.-M."/>
            <person name="Monk M."/>
            <person name="Kocsube S."/>
            <person name="Drula E."/>
            <person name="Lipzen A."/>
            <person name="Balint B."/>
            <person name="Henrissat B."/>
            <person name="Andreopoulos B."/>
            <person name="Martin F.M."/>
            <person name="Harder C.B."/>
            <person name="Rigling D."/>
            <person name="Ford K.L."/>
            <person name="Foster G.D."/>
            <person name="Pangilinan J."/>
            <person name="Papanicolaou A."/>
            <person name="Barry K."/>
            <person name="LaButti K."/>
            <person name="Viragh M."/>
            <person name="Koriabine M."/>
            <person name="Yan M."/>
            <person name="Riley R."/>
            <person name="Champramary S."/>
            <person name="Plett K.L."/>
            <person name="Tsai I.J."/>
            <person name="Slot J."/>
            <person name="Sipos G."/>
            <person name="Plett J."/>
            <person name="Nagy L.G."/>
            <person name="Grigoriev I.V."/>
        </authorList>
    </citation>
    <scope>NUCLEOTIDE SEQUENCE</scope>
    <source>
        <strain evidence="1">FPL87.14</strain>
    </source>
</reference>
<protein>
    <submittedName>
        <fullName evidence="1">Uncharacterized protein</fullName>
    </submittedName>
</protein>
<name>A0AA39J3L9_9AGAR</name>
<dbReference type="AlphaFoldDB" id="A0AA39J3L9"/>
<gene>
    <name evidence="1" type="ORF">EV421DRAFT_1678942</name>
</gene>
<comment type="caution">
    <text evidence="1">The sequence shown here is derived from an EMBL/GenBank/DDBJ whole genome shotgun (WGS) entry which is preliminary data.</text>
</comment>
<keyword evidence="2" id="KW-1185">Reference proteome</keyword>
<feature type="non-terminal residue" evidence="1">
    <location>
        <position position="1"/>
    </location>
</feature>
<dbReference type="EMBL" id="JAUEPT010000069">
    <property type="protein sequence ID" value="KAK0434697.1"/>
    <property type="molecule type" value="Genomic_DNA"/>
</dbReference>
<evidence type="ECO:0000313" key="1">
    <source>
        <dbReference type="EMBL" id="KAK0434697.1"/>
    </source>
</evidence>
<accession>A0AA39J3L9</accession>
<dbReference type="Proteomes" id="UP001175226">
    <property type="component" value="Unassembled WGS sequence"/>
</dbReference>
<organism evidence="1 2">
    <name type="scientific">Armillaria borealis</name>
    <dbReference type="NCBI Taxonomy" id="47425"/>
    <lineage>
        <taxon>Eukaryota</taxon>
        <taxon>Fungi</taxon>
        <taxon>Dikarya</taxon>
        <taxon>Basidiomycota</taxon>
        <taxon>Agaricomycotina</taxon>
        <taxon>Agaricomycetes</taxon>
        <taxon>Agaricomycetidae</taxon>
        <taxon>Agaricales</taxon>
        <taxon>Marasmiineae</taxon>
        <taxon>Physalacriaceae</taxon>
        <taxon>Armillaria</taxon>
    </lineage>
</organism>
<proteinExistence type="predicted"/>
<sequence>LPYRRLPLALRYFRYLLLLSDRHYGHLAVCVTLDLARQGKPSWMTDLLHVFNRLAPSIGPFNWRDTNVEPTDIDDIMDAVKLAASTALTTIIDHSPRGRLLRGFYTDIPLPLSLHRPWIDKPPETLSFKSYLDLPIPAHRKAITRLVMSSHIFAVEVLQWRERYRKFVPRKWRVCRFCRVSVEDEAHALLSCTGYIEL</sequence>
<evidence type="ECO:0000313" key="2">
    <source>
        <dbReference type="Proteomes" id="UP001175226"/>
    </source>
</evidence>
<feature type="non-terminal residue" evidence="1">
    <location>
        <position position="198"/>
    </location>
</feature>